<dbReference type="Pfam" id="PF06445">
    <property type="entry name" value="GyrI-like"/>
    <property type="match status" value="1"/>
</dbReference>
<gene>
    <name evidence="2" type="ORF">A5888_002305</name>
</gene>
<sequence>MIFERTLGNYRDIKEKWRLFIDRNSQSMNGNNVLTERFYNDPSSTTRHNNVCDLCLVDFDYTSIHDNNRTLLEGGKFAVYPFEGYIQDIFSEIQGLFIVWLPQSPYEMSRKYGLNMYQKIDFDNNYVKMNVCIPIK</sequence>
<protein>
    <recommendedName>
        <fullName evidence="1">GyrI-like small molecule binding domain-containing protein</fullName>
    </recommendedName>
</protein>
<organism evidence="2">
    <name type="scientific">Candidatus Enterococcus clewellii</name>
    <dbReference type="NCBI Taxonomy" id="1834193"/>
    <lineage>
        <taxon>Bacteria</taxon>
        <taxon>Bacillati</taxon>
        <taxon>Bacillota</taxon>
        <taxon>Bacilli</taxon>
        <taxon>Lactobacillales</taxon>
        <taxon>Enterococcaceae</taxon>
        <taxon>Enterococcus</taxon>
    </lineage>
</organism>
<dbReference type="InterPro" id="IPR011256">
    <property type="entry name" value="Reg_factor_effector_dom_sf"/>
</dbReference>
<feature type="domain" description="GyrI-like small molecule binding" evidence="1">
    <location>
        <begin position="5"/>
        <end position="136"/>
    </location>
</feature>
<proteinExistence type="predicted"/>
<name>A0A242K6Z6_9ENTE</name>
<dbReference type="Gene3D" id="3.20.80.10">
    <property type="entry name" value="Regulatory factor, effector binding domain"/>
    <property type="match status" value="1"/>
</dbReference>
<comment type="caution">
    <text evidence="2">The sequence shown here is derived from an EMBL/GenBank/DDBJ whole genome shotgun (WGS) entry which is preliminary data.</text>
</comment>
<dbReference type="SUPFAM" id="SSF55136">
    <property type="entry name" value="Probable bacterial effector-binding domain"/>
    <property type="match status" value="1"/>
</dbReference>
<reference evidence="2" key="1">
    <citation type="submission" date="2017-05" db="EMBL/GenBank/DDBJ databases">
        <title>The Genome Sequence of Enterococcus sp. 9E7_DIV0242.</title>
        <authorList>
            <consortium name="The Broad Institute Genomics Platform"/>
            <consortium name="The Broad Institute Genomic Center for Infectious Diseases"/>
            <person name="Earl A."/>
            <person name="Manson A."/>
            <person name="Schwartman J."/>
            <person name="Gilmore M."/>
            <person name="Abouelleil A."/>
            <person name="Cao P."/>
            <person name="Chapman S."/>
            <person name="Cusick C."/>
            <person name="Shea T."/>
            <person name="Young S."/>
            <person name="Neafsey D."/>
            <person name="Nusbaum C."/>
            <person name="Birren B."/>
        </authorList>
    </citation>
    <scope>NUCLEOTIDE SEQUENCE [LARGE SCALE GENOMIC DNA]</scope>
    <source>
        <strain evidence="2">9E7_DIV0242</strain>
    </source>
</reference>
<dbReference type="AlphaFoldDB" id="A0A242K6Z6"/>
<dbReference type="InterPro" id="IPR029442">
    <property type="entry name" value="GyrI-like"/>
</dbReference>
<dbReference type="EMBL" id="NGMM01000003">
    <property type="protein sequence ID" value="OTP16091.1"/>
    <property type="molecule type" value="Genomic_DNA"/>
</dbReference>
<evidence type="ECO:0000259" key="1">
    <source>
        <dbReference type="Pfam" id="PF06445"/>
    </source>
</evidence>
<dbReference type="OrthoDB" id="247151at2"/>
<accession>A0A242K6Z6</accession>
<evidence type="ECO:0000313" key="2">
    <source>
        <dbReference type="EMBL" id="OTP16091.1"/>
    </source>
</evidence>